<protein>
    <submittedName>
        <fullName evidence="1">Uncharacterized protein</fullName>
    </submittedName>
</protein>
<evidence type="ECO:0000313" key="1">
    <source>
        <dbReference type="EMBL" id="QKJ67949.1"/>
    </source>
</evidence>
<proteinExistence type="predicted"/>
<organism evidence="1 2">
    <name type="scientific">Deefgea piscis</name>
    <dbReference type="NCBI Taxonomy" id="2739061"/>
    <lineage>
        <taxon>Bacteria</taxon>
        <taxon>Pseudomonadati</taxon>
        <taxon>Pseudomonadota</taxon>
        <taxon>Betaproteobacteria</taxon>
        <taxon>Neisseriales</taxon>
        <taxon>Chitinibacteraceae</taxon>
        <taxon>Deefgea</taxon>
    </lineage>
</organism>
<dbReference type="KEGG" id="dee:HQN60_15130"/>
<reference evidence="1 2" key="1">
    <citation type="submission" date="2020-05" db="EMBL/GenBank/DDBJ databases">
        <title>Complete genome sequence of Deefgea sp. D17.</title>
        <authorList>
            <person name="Bae J.-W."/>
            <person name="Han J.E."/>
        </authorList>
    </citation>
    <scope>NUCLEOTIDE SEQUENCE [LARGE SCALE GENOMIC DNA]</scope>
    <source>
        <strain evidence="1 2">D17</strain>
    </source>
</reference>
<sequence length="864" mass="98721">MTDSSEHTIFLPINQGEQAKQKNRNTLLARDVFQKIAELLKNSVAKLEGATKCGEFDDLDEHRAHEAILIDGGRGTGKSSVLVNLQMYMDGEDGLKNKLLILKPVDPTLLENGDDLFLNIIVAALIRDTQIKKALNKGDRKSEEFYEQLQKLGNALEGVQTQKEKHGLDKLRAFIGNHGIADEVHQLFKCALDLTDKKLIVLPIDDVDTSLQHAFENMEVVRKYLASPFVVPIISGDLDLYHDVTWRDFYGRIVKDHKVELIDAKERSKDLANEYQRKVLPFARRIDVPNINDYLNNKEIGLIAGGGNSVFMGLPKLKCWLDALLNERVNGVENSAFYLPIFSIRELVQLISQVKDLLVNLDIEKCSEKEIIRKLICGADVFVKDNAEKSNLMSWYKELRDYFNCHEDGAAAYLVMSTNVEWLGLSEKSEIGEVLYGDLFKPLNHGLLKYGRFNLIDGIRETWGAHVADILPSKQWRSKLPEQCALPYPLLEKGVSSGDFNKKDYLFNSNEQIEFVRQLMFYSGFYNRSQEVDLILTGRVFELLIASLIKDITEKDIRDLLLRAPFYSVLELAGTKTFNLYDEEINEKKAGATKYPNFDLDGVILSLVKAINLWRKEHFLLSREVKPHAWLIYNVMNKYFNQVSVGDSWILDQHGYKYDNSILKYTADVAIRSFESICAIFGSFEKSDIFGVGNKIAFVNGSVASKDFEKNQLYLQNIYPFLREIENPLDSVEFTILSSFTRALYSHPLKDLLKSAFDDLTLSVPEIKNDRINKKAKYKEVEIWKYLSRAVSKFLKKKYPESKNGDAIKLLAINNENNVEFYNEFESSLNGYESIMWEKIKSLGKLSNTSNVGKFFNLMPKDNA</sequence>
<accession>A0A6M8SZI4</accession>
<name>A0A6M8SZI4_9NEIS</name>
<dbReference type="NCBIfam" id="NF041743">
    <property type="entry name" value="RdrA"/>
    <property type="match status" value="1"/>
</dbReference>
<keyword evidence="2" id="KW-1185">Reference proteome</keyword>
<dbReference type="AlphaFoldDB" id="A0A6M8SZI4"/>
<gene>
    <name evidence="1" type="ORF">HQN60_15130</name>
</gene>
<dbReference type="Proteomes" id="UP000504844">
    <property type="component" value="Chromosome"/>
</dbReference>
<evidence type="ECO:0000313" key="2">
    <source>
        <dbReference type="Proteomes" id="UP000504844"/>
    </source>
</evidence>
<dbReference type="EMBL" id="CP054143">
    <property type="protein sequence ID" value="QKJ67949.1"/>
    <property type="molecule type" value="Genomic_DNA"/>
</dbReference>
<dbReference type="RefSeq" id="WP_173534450.1">
    <property type="nucleotide sequence ID" value="NZ_CP054143.1"/>
</dbReference>